<reference evidence="3 4" key="1">
    <citation type="submission" date="2017-10" db="EMBL/GenBank/DDBJ databases">
        <title>Development of genomic resources for the powdery mildew, Erysiphe pulchra.</title>
        <authorList>
            <person name="Wadl P.A."/>
            <person name="Mack B.M."/>
            <person name="Moore G."/>
            <person name="Beltz S.B."/>
        </authorList>
    </citation>
    <scope>NUCLEOTIDE SEQUENCE [LARGE SCALE GENOMIC DNA]</scope>
    <source>
        <strain evidence="3">Cflorida</strain>
    </source>
</reference>
<feature type="region of interest" description="Disordered" evidence="1">
    <location>
        <begin position="40"/>
        <end position="65"/>
    </location>
</feature>
<dbReference type="InterPro" id="IPR036691">
    <property type="entry name" value="Endo/exonu/phosph_ase_sf"/>
</dbReference>
<sequence length="541" mass="60936">NTTTKTKNSNKSFRTIFSSFESTRKAEAIRNALGALQNIEKETPSGNDIQINDPFESPSPSADAPDIHTIQTPNLQLETPTVSNIRNNVRVASLDLDYPGSDGNSSDDDLIYEDPPHDKFSSASGKIKEALLSISEAASLRILEARELFDTISGILDEPYIFRDRTRRITKHHPSYDSFLPTDDWVSARPRVISYVRKVLSLHPEQIYTKSSDILPLRLKSPTGKSLFIFNVYNNNSLTPGGQSAIQALFTLPKFLYKGNFLLQGDFNLHHIRWQLSWPRSPSPGAENFVEWVDQNNLILLSPLDKATHNRGNVLDLALGTGTLLYKLTCCIASHLDSTSDHLPLLTTIGWEIYHDIQTNTAALDKLAKSLTEALRVAYSGSARRSIKHGKGKPWWNSECKMARREYKSKVRINLSIEEHKNARKEYRKVIRKAKTVFYKAKVEEASTAKDVFAILKWHKTGGTYRSSLSLDPRYPELPPVTTLSEKRKILLNNLLVHTAETGDIPIDSPAVPARSLEFSPLTEHEIQESLFRAHMSYPET</sequence>
<keyword evidence="4" id="KW-1185">Reference proteome</keyword>
<feature type="domain" description="Endonuclease/exonuclease/phosphatase" evidence="2">
    <location>
        <begin position="228"/>
        <end position="345"/>
    </location>
</feature>
<dbReference type="Pfam" id="PF14529">
    <property type="entry name" value="Exo_endo_phos_2"/>
    <property type="match status" value="1"/>
</dbReference>
<evidence type="ECO:0000313" key="4">
    <source>
        <dbReference type="Proteomes" id="UP000237438"/>
    </source>
</evidence>
<dbReference type="EMBL" id="PEDP01002274">
    <property type="protein sequence ID" value="POS82769.1"/>
    <property type="molecule type" value="Genomic_DNA"/>
</dbReference>
<dbReference type="Gene3D" id="3.60.10.10">
    <property type="entry name" value="Endonuclease/exonuclease/phosphatase"/>
    <property type="match status" value="1"/>
</dbReference>
<evidence type="ECO:0000313" key="3">
    <source>
        <dbReference type="EMBL" id="POS82769.1"/>
    </source>
</evidence>
<dbReference type="SUPFAM" id="SSF56219">
    <property type="entry name" value="DNase I-like"/>
    <property type="match status" value="1"/>
</dbReference>
<dbReference type="Proteomes" id="UP000237438">
    <property type="component" value="Unassembled WGS sequence"/>
</dbReference>
<feature type="non-terminal residue" evidence="3">
    <location>
        <position position="1"/>
    </location>
</feature>
<dbReference type="GO" id="GO:0003824">
    <property type="term" value="F:catalytic activity"/>
    <property type="evidence" value="ECO:0007669"/>
    <property type="project" value="InterPro"/>
</dbReference>
<comment type="caution">
    <text evidence="3">The sequence shown here is derived from an EMBL/GenBank/DDBJ whole genome shotgun (WGS) entry which is preliminary data.</text>
</comment>
<gene>
    <name evidence="3" type="ORF">EPUL_005855</name>
</gene>
<evidence type="ECO:0000256" key="1">
    <source>
        <dbReference type="SAM" id="MobiDB-lite"/>
    </source>
</evidence>
<dbReference type="PANTHER" id="PTHR33481:SF1">
    <property type="entry name" value="ENDONUCLEASE_EXONUCLEASE_PHOSPHATASE DOMAIN-CONTAINING PROTEIN-RELATED"/>
    <property type="match status" value="1"/>
</dbReference>
<evidence type="ECO:0000259" key="2">
    <source>
        <dbReference type="Pfam" id="PF14529"/>
    </source>
</evidence>
<dbReference type="AlphaFoldDB" id="A0A2S4PL48"/>
<dbReference type="STRING" id="225359.A0A2S4PL48"/>
<dbReference type="PANTHER" id="PTHR33481">
    <property type="entry name" value="REVERSE TRANSCRIPTASE"/>
    <property type="match status" value="1"/>
</dbReference>
<dbReference type="InterPro" id="IPR005135">
    <property type="entry name" value="Endo/exonuclease/phosphatase"/>
</dbReference>
<dbReference type="OrthoDB" id="3564644at2759"/>
<name>A0A2S4PL48_9PEZI</name>
<proteinExistence type="predicted"/>
<organism evidence="3 4">
    <name type="scientific">Erysiphe pulchra</name>
    <dbReference type="NCBI Taxonomy" id="225359"/>
    <lineage>
        <taxon>Eukaryota</taxon>
        <taxon>Fungi</taxon>
        <taxon>Dikarya</taxon>
        <taxon>Ascomycota</taxon>
        <taxon>Pezizomycotina</taxon>
        <taxon>Leotiomycetes</taxon>
        <taxon>Erysiphales</taxon>
        <taxon>Erysiphaceae</taxon>
        <taxon>Erysiphe</taxon>
    </lineage>
</organism>
<protein>
    <recommendedName>
        <fullName evidence="2">Endonuclease/exonuclease/phosphatase domain-containing protein</fullName>
    </recommendedName>
</protein>
<accession>A0A2S4PL48</accession>